<evidence type="ECO:0000256" key="5">
    <source>
        <dbReference type="PROSITE-ProRule" id="PRU00042"/>
    </source>
</evidence>
<dbReference type="AlphaFoldDB" id="A0AAV2BVI3"/>
<gene>
    <name evidence="7" type="ORF">LARSCL_LOCUS21641</name>
</gene>
<sequence length="90" mass="10365">MVEKQVKLDIFTEKSSHFLISAKKPRKQHQCPFCSYATINKTHFRNHVLTHTGERPFLCGICSRGFTQKISLQKHLLARHGKPLQAAPHM</sequence>
<dbReference type="PROSITE" id="PS50157">
    <property type="entry name" value="ZINC_FINGER_C2H2_2"/>
    <property type="match status" value="2"/>
</dbReference>
<organism evidence="7 8">
    <name type="scientific">Larinioides sclopetarius</name>
    <dbReference type="NCBI Taxonomy" id="280406"/>
    <lineage>
        <taxon>Eukaryota</taxon>
        <taxon>Metazoa</taxon>
        <taxon>Ecdysozoa</taxon>
        <taxon>Arthropoda</taxon>
        <taxon>Chelicerata</taxon>
        <taxon>Arachnida</taxon>
        <taxon>Araneae</taxon>
        <taxon>Araneomorphae</taxon>
        <taxon>Entelegynae</taxon>
        <taxon>Araneoidea</taxon>
        <taxon>Araneidae</taxon>
        <taxon>Larinioides</taxon>
    </lineage>
</organism>
<dbReference type="GO" id="GO:0045944">
    <property type="term" value="P:positive regulation of transcription by RNA polymerase II"/>
    <property type="evidence" value="ECO:0007669"/>
    <property type="project" value="TreeGrafter"/>
</dbReference>
<evidence type="ECO:0000256" key="2">
    <source>
        <dbReference type="ARBA" id="ARBA00022737"/>
    </source>
</evidence>
<dbReference type="SMART" id="SM00355">
    <property type="entry name" value="ZnF_C2H2"/>
    <property type="match status" value="2"/>
</dbReference>
<dbReference type="InterPro" id="IPR036236">
    <property type="entry name" value="Znf_C2H2_sf"/>
</dbReference>
<dbReference type="Proteomes" id="UP001497382">
    <property type="component" value="Unassembled WGS sequence"/>
</dbReference>
<dbReference type="GO" id="GO:0008270">
    <property type="term" value="F:zinc ion binding"/>
    <property type="evidence" value="ECO:0007669"/>
    <property type="project" value="UniProtKB-KW"/>
</dbReference>
<dbReference type="FunFam" id="3.30.160.60:FF:001049">
    <property type="entry name" value="zinc finger protein 319"/>
    <property type="match status" value="1"/>
</dbReference>
<keyword evidence="2" id="KW-0677">Repeat</keyword>
<feature type="domain" description="C2H2-type" evidence="6">
    <location>
        <begin position="57"/>
        <end position="80"/>
    </location>
</feature>
<dbReference type="PANTHER" id="PTHR24403">
    <property type="entry name" value="ZINC FINGER PROTEIN"/>
    <property type="match status" value="1"/>
</dbReference>
<keyword evidence="3 5" id="KW-0863">Zinc-finger</keyword>
<keyword evidence="4" id="KW-0862">Zinc</keyword>
<dbReference type="EMBL" id="CAXIEN010000524">
    <property type="protein sequence ID" value="CAL1299930.1"/>
    <property type="molecule type" value="Genomic_DNA"/>
</dbReference>
<name>A0AAV2BVI3_9ARAC</name>
<keyword evidence="8" id="KW-1185">Reference proteome</keyword>
<evidence type="ECO:0000256" key="4">
    <source>
        <dbReference type="ARBA" id="ARBA00022833"/>
    </source>
</evidence>
<dbReference type="InterPro" id="IPR050688">
    <property type="entry name" value="Zinc_finger/UBP_domain"/>
</dbReference>
<evidence type="ECO:0000256" key="1">
    <source>
        <dbReference type="ARBA" id="ARBA00022723"/>
    </source>
</evidence>
<dbReference type="GO" id="GO:0005634">
    <property type="term" value="C:nucleus"/>
    <property type="evidence" value="ECO:0007669"/>
    <property type="project" value="TreeGrafter"/>
</dbReference>
<evidence type="ECO:0000256" key="3">
    <source>
        <dbReference type="ARBA" id="ARBA00022771"/>
    </source>
</evidence>
<dbReference type="Gene3D" id="3.30.160.60">
    <property type="entry name" value="Classic Zinc Finger"/>
    <property type="match status" value="2"/>
</dbReference>
<dbReference type="Pfam" id="PF00096">
    <property type="entry name" value="zf-C2H2"/>
    <property type="match status" value="1"/>
</dbReference>
<evidence type="ECO:0000313" key="8">
    <source>
        <dbReference type="Proteomes" id="UP001497382"/>
    </source>
</evidence>
<proteinExistence type="predicted"/>
<dbReference type="SUPFAM" id="SSF57667">
    <property type="entry name" value="beta-beta-alpha zinc fingers"/>
    <property type="match status" value="1"/>
</dbReference>
<reference evidence="7 8" key="1">
    <citation type="submission" date="2024-04" db="EMBL/GenBank/DDBJ databases">
        <authorList>
            <person name="Rising A."/>
            <person name="Reimegard J."/>
            <person name="Sonavane S."/>
            <person name="Akerstrom W."/>
            <person name="Nylinder S."/>
            <person name="Hedman E."/>
            <person name="Kallberg Y."/>
        </authorList>
    </citation>
    <scope>NUCLEOTIDE SEQUENCE [LARGE SCALE GENOMIC DNA]</scope>
</reference>
<protein>
    <recommendedName>
        <fullName evidence="6">C2H2-type domain-containing protein</fullName>
    </recommendedName>
</protein>
<feature type="domain" description="C2H2-type" evidence="6">
    <location>
        <begin position="29"/>
        <end position="56"/>
    </location>
</feature>
<keyword evidence="1" id="KW-0479">Metal-binding</keyword>
<evidence type="ECO:0000259" key="6">
    <source>
        <dbReference type="PROSITE" id="PS50157"/>
    </source>
</evidence>
<evidence type="ECO:0000313" key="7">
    <source>
        <dbReference type="EMBL" id="CAL1299930.1"/>
    </source>
</evidence>
<accession>A0AAV2BVI3</accession>
<dbReference type="PANTHER" id="PTHR24403:SF67">
    <property type="entry name" value="FI01116P-RELATED"/>
    <property type="match status" value="1"/>
</dbReference>
<dbReference type="InterPro" id="IPR013087">
    <property type="entry name" value="Znf_C2H2_type"/>
</dbReference>
<comment type="caution">
    <text evidence="7">The sequence shown here is derived from an EMBL/GenBank/DDBJ whole genome shotgun (WGS) entry which is preliminary data.</text>
</comment>
<dbReference type="PROSITE" id="PS00028">
    <property type="entry name" value="ZINC_FINGER_C2H2_1"/>
    <property type="match status" value="1"/>
</dbReference>